<organism evidence="9 10">
    <name type="scientific">Halochromatium salexigens</name>
    <name type="common">Chromatium salexigens</name>
    <dbReference type="NCBI Taxonomy" id="49447"/>
    <lineage>
        <taxon>Bacteria</taxon>
        <taxon>Pseudomonadati</taxon>
        <taxon>Pseudomonadota</taxon>
        <taxon>Gammaproteobacteria</taxon>
        <taxon>Chromatiales</taxon>
        <taxon>Chromatiaceae</taxon>
        <taxon>Halochromatium</taxon>
    </lineage>
</organism>
<keyword evidence="7" id="KW-1005">Bacterial flagellum biogenesis</keyword>
<protein>
    <recommendedName>
        <fullName evidence="3 7">Flagella basal body P-ring formation protein FlgA</fullName>
    </recommendedName>
</protein>
<evidence type="ECO:0000256" key="6">
    <source>
        <dbReference type="ARBA" id="ARBA00025643"/>
    </source>
</evidence>
<dbReference type="AlphaFoldDB" id="A0AAJ0XF06"/>
<gene>
    <name evidence="9" type="ORF">CCR82_04295</name>
</gene>
<evidence type="ECO:0000313" key="9">
    <source>
        <dbReference type="EMBL" id="MBK5929773.1"/>
    </source>
</evidence>
<feature type="domain" description="SAF" evidence="8">
    <location>
        <begin position="88"/>
        <end position="150"/>
    </location>
</feature>
<dbReference type="GO" id="GO:0042597">
    <property type="term" value="C:periplasmic space"/>
    <property type="evidence" value="ECO:0007669"/>
    <property type="project" value="UniProtKB-SubCell"/>
</dbReference>
<dbReference type="Pfam" id="PF17656">
    <property type="entry name" value="ChapFlgA_N"/>
    <property type="match status" value="1"/>
</dbReference>
<dbReference type="InterPro" id="IPR013974">
    <property type="entry name" value="SAF"/>
</dbReference>
<dbReference type="EMBL" id="NHSF01000023">
    <property type="protein sequence ID" value="MBK5929773.1"/>
    <property type="molecule type" value="Genomic_DNA"/>
</dbReference>
<dbReference type="Proteomes" id="UP001296967">
    <property type="component" value="Unassembled WGS sequence"/>
</dbReference>
<dbReference type="Gene3D" id="2.30.30.760">
    <property type="match status" value="1"/>
</dbReference>
<evidence type="ECO:0000256" key="4">
    <source>
        <dbReference type="ARBA" id="ARBA00022729"/>
    </source>
</evidence>
<evidence type="ECO:0000256" key="5">
    <source>
        <dbReference type="ARBA" id="ARBA00022764"/>
    </source>
</evidence>
<dbReference type="Pfam" id="PF13144">
    <property type="entry name" value="ChapFlgA"/>
    <property type="match status" value="1"/>
</dbReference>
<evidence type="ECO:0000256" key="7">
    <source>
        <dbReference type="RuleBase" id="RU362063"/>
    </source>
</evidence>
<keyword evidence="9" id="KW-0282">Flagellum</keyword>
<dbReference type="Gene3D" id="3.90.1210.10">
    <property type="entry name" value="Antifreeze-like/N-acetylneuraminic acid synthase C-terminal domain"/>
    <property type="match status" value="1"/>
</dbReference>
<keyword evidence="10" id="KW-1185">Reference proteome</keyword>
<proteinExistence type="inferred from homology"/>
<comment type="similarity">
    <text evidence="2 7">Belongs to the FlgA family.</text>
</comment>
<keyword evidence="5 7" id="KW-0574">Periplasm</keyword>
<evidence type="ECO:0000256" key="3">
    <source>
        <dbReference type="ARBA" id="ARBA00014754"/>
    </source>
</evidence>
<evidence type="ECO:0000256" key="2">
    <source>
        <dbReference type="ARBA" id="ARBA00010474"/>
    </source>
</evidence>
<dbReference type="CDD" id="cd11614">
    <property type="entry name" value="SAF_CpaB_FlgA_like"/>
    <property type="match status" value="1"/>
</dbReference>
<dbReference type="PANTHER" id="PTHR36307">
    <property type="entry name" value="FLAGELLA BASAL BODY P-RING FORMATION PROTEIN FLGA"/>
    <property type="match status" value="1"/>
</dbReference>
<keyword evidence="9" id="KW-0966">Cell projection</keyword>
<evidence type="ECO:0000259" key="8">
    <source>
        <dbReference type="SMART" id="SM00858"/>
    </source>
</evidence>
<reference evidence="9" key="2">
    <citation type="journal article" date="2020" name="Microorganisms">
        <title>Osmotic Adaptation and Compatible Solute Biosynthesis of Phototrophic Bacteria as Revealed from Genome Analyses.</title>
        <authorList>
            <person name="Imhoff J.F."/>
            <person name="Rahn T."/>
            <person name="Kunzel S."/>
            <person name="Keller A."/>
            <person name="Neulinger S.C."/>
        </authorList>
    </citation>
    <scope>NUCLEOTIDE SEQUENCE</scope>
    <source>
        <strain evidence="9">DSM 4395</strain>
    </source>
</reference>
<comment type="caution">
    <text evidence="9">The sequence shown here is derived from an EMBL/GenBank/DDBJ whole genome shotgun (WGS) entry which is preliminary data.</text>
</comment>
<keyword evidence="4" id="KW-0732">Signal</keyword>
<reference evidence="9" key="1">
    <citation type="submission" date="2017-05" db="EMBL/GenBank/DDBJ databases">
        <authorList>
            <person name="Imhoff J.F."/>
            <person name="Rahn T."/>
            <person name="Kuenzel S."/>
            <person name="Neulinger S.C."/>
        </authorList>
    </citation>
    <scope>NUCLEOTIDE SEQUENCE</scope>
    <source>
        <strain evidence="9">DSM 4395</strain>
    </source>
</reference>
<comment type="subcellular location">
    <subcellularLocation>
        <location evidence="1 7">Periplasm</location>
    </subcellularLocation>
</comment>
<keyword evidence="9" id="KW-0969">Cilium</keyword>
<name>A0AAJ0XF06_HALSE</name>
<dbReference type="InterPro" id="IPR039246">
    <property type="entry name" value="Flagellar_FlgA"/>
</dbReference>
<comment type="function">
    <text evidence="6 7">Involved in the assembly process of the P-ring formation. It may associate with FlgF on the rod constituting a structure essential for the P-ring assembly or may act as a modulator protein for the P-ring assembly.</text>
</comment>
<evidence type="ECO:0000256" key="1">
    <source>
        <dbReference type="ARBA" id="ARBA00004418"/>
    </source>
</evidence>
<dbReference type="InterPro" id="IPR017585">
    <property type="entry name" value="SAF_FlgA"/>
</dbReference>
<dbReference type="PANTHER" id="PTHR36307:SF1">
    <property type="entry name" value="FLAGELLA BASAL BODY P-RING FORMATION PROTEIN FLGA"/>
    <property type="match status" value="1"/>
</dbReference>
<accession>A0AAJ0XF06</accession>
<sequence length="212" mass="23368">MSIATPVRADEAMLQAVQAFLHEQASQQGEDLVIELTPPAAKLPPCRSPEPFLPGRSRSLEGRLSVGVRCGEQGRQVRYLQAEISRYGDYPVLEQELAPGTLVTAEMLTQRQGNLSDLPRDSVLEPESIIGQVARRTVRAGVPLQHRQFRAKLLVKRGQQVVVEARGKHFRVAREGEALDSGGLGERVRVRFATRELIDATVVGKARLAVDF</sequence>
<dbReference type="GO" id="GO:0044780">
    <property type="term" value="P:bacterial-type flagellum assembly"/>
    <property type="evidence" value="ECO:0007669"/>
    <property type="project" value="InterPro"/>
</dbReference>
<dbReference type="NCBIfam" id="TIGR03170">
    <property type="entry name" value="flgA_cterm"/>
    <property type="match status" value="1"/>
</dbReference>
<evidence type="ECO:0000313" key="10">
    <source>
        <dbReference type="Proteomes" id="UP001296967"/>
    </source>
</evidence>
<dbReference type="SMART" id="SM00858">
    <property type="entry name" value="SAF"/>
    <property type="match status" value="1"/>
</dbReference>
<dbReference type="RefSeq" id="WP_201244185.1">
    <property type="nucleotide sequence ID" value="NZ_NHSF01000023.1"/>
</dbReference>
<dbReference type="InterPro" id="IPR041231">
    <property type="entry name" value="FlgA_N"/>
</dbReference>